<protein>
    <submittedName>
        <fullName evidence="2">Uncharacterized protein</fullName>
    </submittedName>
</protein>
<reference evidence="2 3" key="1">
    <citation type="submission" date="2018-06" db="EMBL/GenBank/DDBJ databases">
        <title>Complete Genomes of Monosporascus.</title>
        <authorList>
            <person name="Robinson A.J."/>
            <person name="Natvig D.O."/>
        </authorList>
    </citation>
    <scope>NUCLEOTIDE SEQUENCE [LARGE SCALE GENOMIC DNA]</scope>
    <source>
        <strain evidence="2 3">CBS 609.92</strain>
    </source>
</reference>
<feature type="compositionally biased region" description="Basic residues" evidence="1">
    <location>
        <begin position="46"/>
        <end position="56"/>
    </location>
</feature>
<gene>
    <name evidence="2" type="ORF">DL762_002580</name>
</gene>
<feature type="region of interest" description="Disordered" evidence="1">
    <location>
        <begin position="24"/>
        <end position="60"/>
    </location>
</feature>
<proteinExistence type="predicted"/>
<dbReference type="Proteomes" id="UP000294003">
    <property type="component" value="Unassembled WGS sequence"/>
</dbReference>
<accession>A0ABY0HHH9</accession>
<organism evidence="2 3">
    <name type="scientific">Monosporascus cannonballus</name>
    <dbReference type="NCBI Taxonomy" id="155416"/>
    <lineage>
        <taxon>Eukaryota</taxon>
        <taxon>Fungi</taxon>
        <taxon>Dikarya</taxon>
        <taxon>Ascomycota</taxon>
        <taxon>Pezizomycotina</taxon>
        <taxon>Sordariomycetes</taxon>
        <taxon>Xylariomycetidae</taxon>
        <taxon>Xylariales</taxon>
        <taxon>Xylariales incertae sedis</taxon>
        <taxon>Monosporascus</taxon>
    </lineage>
</organism>
<keyword evidence="3" id="KW-1185">Reference proteome</keyword>
<evidence type="ECO:0000313" key="3">
    <source>
        <dbReference type="Proteomes" id="UP000294003"/>
    </source>
</evidence>
<sequence length="203" mass="23436">MPKTPPISLPLSLPIFPREEERALTLGVKRARPQEIREPQPEPQRQHLRNRKRGSLGRRNLEPSIQRIVRMLKEMIPPTDESTTNTVRLQYLKVLNEGKEGSCSQAQWYARWHDAYMLARAHNIPEIQGPLAVRQFLLTIAHRMDPMWAQRELTEIARTEALGLPVTPLESYGKWYSTILYQREQLDLEGLSNEAPLATGEVQ</sequence>
<dbReference type="EMBL" id="QJNS01000053">
    <property type="protein sequence ID" value="RYO90615.1"/>
    <property type="molecule type" value="Genomic_DNA"/>
</dbReference>
<comment type="caution">
    <text evidence="2">The sequence shown here is derived from an EMBL/GenBank/DDBJ whole genome shotgun (WGS) entry which is preliminary data.</text>
</comment>
<evidence type="ECO:0000313" key="2">
    <source>
        <dbReference type="EMBL" id="RYO90615.1"/>
    </source>
</evidence>
<evidence type="ECO:0000256" key="1">
    <source>
        <dbReference type="SAM" id="MobiDB-lite"/>
    </source>
</evidence>
<name>A0ABY0HHH9_9PEZI</name>